<dbReference type="InterPro" id="IPR000477">
    <property type="entry name" value="RT_dom"/>
</dbReference>
<dbReference type="EMBL" id="BQNB010015979">
    <property type="protein sequence ID" value="GJT46364.1"/>
    <property type="molecule type" value="Genomic_DNA"/>
</dbReference>
<dbReference type="Pfam" id="PF00078">
    <property type="entry name" value="RVT_1"/>
    <property type="match status" value="1"/>
</dbReference>
<proteinExistence type="predicted"/>
<protein>
    <submittedName>
        <fullName evidence="3">RNA-directed DNA polymerase, eukaryota</fullName>
    </submittedName>
</protein>
<keyword evidence="3" id="KW-0695">RNA-directed DNA polymerase</keyword>
<gene>
    <name evidence="3" type="ORF">Tco_0955079</name>
</gene>
<name>A0ABQ5E692_9ASTR</name>
<dbReference type="Proteomes" id="UP001151760">
    <property type="component" value="Unassembled WGS sequence"/>
</dbReference>
<feature type="compositionally biased region" description="Basic and acidic residues" evidence="1">
    <location>
        <begin position="237"/>
        <end position="253"/>
    </location>
</feature>
<feature type="compositionally biased region" description="Polar residues" evidence="1">
    <location>
        <begin position="817"/>
        <end position="855"/>
    </location>
</feature>
<feature type="region of interest" description="Disordered" evidence="1">
    <location>
        <begin position="1061"/>
        <end position="1080"/>
    </location>
</feature>
<reference evidence="3" key="1">
    <citation type="journal article" date="2022" name="Int. J. Mol. Sci.">
        <title>Draft Genome of Tanacetum Coccineum: Genomic Comparison of Closely Related Tanacetum-Family Plants.</title>
        <authorList>
            <person name="Yamashiro T."/>
            <person name="Shiraishi A."/>
            <person name="Nakayama K."/>
            <person name="Satake H."/>
        </authorList>
    </citation>
    <scope>NUCLEOTIDE SEQUENCE</scope>
</reference>
<evidence type="ECO:0000313" key="4">
    <source>
        <dbReference type="Proteomes" id="UP001151760"/>
    </source>
</evidence>
<comment type="caution">
    <text evidence="3">The sequence shown here is derived from an EMBL/GenBank/DDBJ whole genome shotgun (WGS) entry which is preliminary data.</text>
</comment>
<accession>A0ABQ5E692</accession>
<evidence type="ECO:0000313" key="3">
    <source>
        <dbReference type="EMBL" id="GJT46364.1"/>
    </source>
</evidence>
<dbReference type="GO" id="GO:0003964">
    <property type="term" value="F:RNA-directed DNA polymerase activity"/>
    <property type="evidence" value="ECO:0007669"/>
    <property type="project" value="UniProtKB-KW"/>
</dbReference>
<feature type="region of interest" description="Disordered" evidence="1">
    <location>
        <begin position="221"/>
        <end position="253"/>
    </location>
</feature>
<keyword evidence="3" id="KW-0808">Transferase</keyword>
<sequence>MGRLRLHANVARFQRLPLNKAKNDKGANDVYKYSVEVPSNSKGFFVGQPSYVGSVKHKMEYKQVIKENTKPSLVLDESCLLQYDYSLALKGKVLIEFRTKEALENFKFHVGVGSWFSSLEYASNSFVIDERVVWVDIEGVPMKVWTNNTFNKISSKWGELLFEEDKENMSLYSKRICIKTKLEQNIFETFKIIIKGKVFWIRAKEVSGWVPEFLEEEEGGINDSDIDAVPETNFSQSHEESKQGNRTRIKEGEIHSDDPFNLYDLLQKKPCSNNKEEENSNATFKYPPGRLSGVQLGGSALRGVINPVRGRPKIAQKVKINWSIEGDENSKYFHGMLNNKRNQHAIRGILTEGIWIEDPNSVKNEFLSHFNERFDSPCSSRLMMDMVFPNRLNKFPRLDGFTFGFYRRYWDTIEKDVVNAVSYFFTVDRLVGVLGDLVNEVESAFIVNRQILDGPFILDELIHWCKYKRKQTMIFKVDFEKAYDSVRWDYLDDVLNKFGFGSKWRDWIHNCLHSSKGSILVNGSPTGEFHFRKGLKQVNEGLFKGVSVSSSLHLSHLFFADDVIFMGQWSESNINTVVQAFDCFYKALGLRMNLHKSKLMGIAVEDELVSRAAIKMRCSTLKTPFSYLGIKVGGSMSRIKSWDEIVDKLHSRLSKWKMKTLSIGGRFPRVYALGFDKKLTVATKMNHNDVGFSLRRLPRDGVKMEQFRSLTSTLEGVVLPDTNDRWFWSFVGSGEFSIDHQLKGAGDAVEQGDEGEDPEACLNTPRNCKWVQKQEMVLLVAAMGGGCFKEECVLLSMERGFLNSGERGVKHKKGVNNFGNVTESGNMVNSSNGADQTSHLDQNISDSGNETQADQSTQLNHNLGASTASDSASQASGFVTSNVGNSLSPAGNAPNSISFVTKVTGNTSQKTVNFRPLFTPARNGVDVHVPKESFGFKEGMEAMLESSPWLIRNVPLILKQWTPDANIMKEDVFNIHVWVKFHDVPITAFTEDGASYARAMIELKADVDLRDTIVVTVPKFSGEGFTTSIINVEYEWAHPRCSECKVFGHFLDDCPKKIVSDKSNNSKMSRQPARGPSVQTANKATTPILNSFYALSTLVDEEEGGGNQTPSTNATRVVANINELEIQMLDGKLVLVDEHDKLLEMNVMNEASTRKPSTSMRDQLVESDEDEVEFSDDETSRYMCSTGGGGLCEDDLDFYEGCL</sequence>
<evidence type="ECO:0000259" key="2">
    <source>
        <dbReference type="Pfam" id="PF00078"/>
    </source>
</evidence>
<feature type="region of interest" description="Disordered" evidence="1">
    <location>
        <begin position="808"/>
        <end position="855"/>
    </location>
</feature>
<dbReference type="PANTHER" id="PTHR33116:SF79">
    <property type="entry name" value="REVERSE TRANSCRIPTASE DOMAIN, ZINC FINGER, CCHC-TYPE-RELATED"/>
    <property type="match status" value="1"/>
</dbReference>
<organism evidence="3 4">
    <name type="scientific">Tanacetum coccineum</name>
    <dbReference type="NCBI Taxonomy" id="301880"/>
    <lineage>
        <taxon>Eukaryota</taxon>
        <taxon>Viridiplantae</taxon>
        <taxon>Streptophyta</taxon>
        <taxon>Embryophyta</taxon>
        <taxon>Tracheophyta</taxon>
        <taxon>Spermatophyta</taxon>
        <taxon>Magnoliopsida</taxon>
        <taxon>eudicotyledons</taxon>
        <taxon>Gunneridae</taxon>
        <taxon>Pentapetalae</taxon>
        <taxon>asterids</taxon>
        <taxon>campanulids</taxon>
        <taxon>Asterales</taxon>
        <taxon>Asteraceae</taxon>
        <taxon>Asteroideae</taxon>
        <taxon>Anthemideae</taxon>
        <taxon>Anthemidinae</taxon>
        <taxon>Tanacetum</taxon>
    </lineage>
</organism>
<reference evidence="3" key="2">
    <citation type="submission" date="2022-01" db="EMBL/GenBank/DDBJ databases">
        <authorList>
            <person name="Yamashiro T."/>
            <person name="Shiraishi A."/>
            <person name="Satake H."/>
            <person name="Nakayama K."/>
        </authorList>
    </citation>
    <scope>NUCLEOTIDE SEQUENCE</scope>
</reference>
<keyword evidence="4" id="KW-1185">Reference proteome</keyword>
<evidence type="ECO:0000256" key="1">
    <source>
        <dbReference type="SAM" id="MobiDB-lite"/>
    </source>
</evidence>
<dbReference type="PANTHER" id="PTHR33116">
    <property type="entry name" value="REVERSE TRANSCRIPTASE ZINC-BINDING DOMAIN-CONTAINING PROTEIN-RELATED-RELATED"/>
    <property type="match status" value="1"/>
</dbReference>
<keyword evidence="3" id="KW-0548">Nucleotidyltransferase</keyword>
<feature type="domain" description="Reverse transcriptase" evidence="2">
    <location>
        <begin position="428"/>
        <end position="631"/>
    </location>
</feature>